<gene>
    <name evidence="3" type="ORF">NCTC11679_01010</name>
    <name evidence="2" type="ORF">NCTC8849_05068</name>
    <name evidence="1" type="ORF">NCTC9645_05265</name>
</gene>
<dbReference type="EMBL" id="UASO01000009">
    <property type="protein sequence ID" value="SQC87153.1"/>
    <property type="molecule type" value="Genomic_DNA"/>
</dbReference>
<dbReference type="PANTHER" id="PTHR40453:SF1">
    <property type="entry name" value="PROTEIN YOEF"/>
    <property type="match status" value="1"/>
</dbReference>
<dbReference type="AlphaFoldDB" id="A0A2X3IT08"/>
<evidence type="ECO:0000313" key="6">
    <source>
        <dbReference type="Proteomes" id="UP000255239"/>
    </source>
</evidence>
<evidence type="ECO:0000313" key="3">
    <source>
        <dbReference type="EMBL" id="STV34461.1"/>
    </source>
</evidence>
<organism evidence="1 4">
    <name type="scientific">Klebsiella pneumoniae</name>
    <dbReference type="NCBI Taxonomy" id="573"/>
    <lineage>
        <taxon>Bacteria</taxon>
        <taxon>Pseudomonadati</taxon>
        <taxon>Pseudomonadota</taxon>
        <taxon>Gammaproteobacteria</taxon>
        <taxon>Enterobacterales</taxon>
        <taxon>Enterobacteriaceae</taxon>
        <taxon>Klebsiella/Raoultella group</taxon>
        <taxon>Klebsiella</taxon>
        <taxon>Klebsiella pneumoniae complex</taxon>
    </lineage>
</organism>
<dbReference type="GO" id="GO:0006576">
    <property type="term" value="P:biogenic amine metabolic process"/>
    <property type="evidence" value="ECO:0007669"/>
    <property type="project" value="InterPro"/>
</dbReference>
<evidence type="ECO:0000313" key="4">
    <source>
        <dbReference type="Proteomes" id="UP000250675"/>
    </source>
</evidence>
<dbReference type="SUPFAM" id="SSF52540">
    <property type="entry name" value="P-loop containing nucleoside triphosphate hydrolases"/>
    <property type="match status" value="1"/>
</dbReference>
<accession>A0A2X3IT08</accession>
<dbReference type="InterPro" id="IPR027417">
    <property type="entry name" value="P-loop_NTPase"/>
</dbReference>
<dbReference type="EMBL" id="UGMG01000001">
    <property type="protein sequence ID" value="STV34461.1"/>
    <property type="molecule type" value="Genomic_DNA"/>
</dbReference>
<evidence type="ECO:0000313" key="1">
    <source>
        <dbReference type="EMBL" id="SQC87153.1"/>
    </source>
</evidence>
<reference evidence="4 5" key="1">
    <citation type="submission" date="2018-06" db="EMBL/GenBank/DDBJ databases">
        <authorList>
            <consortium name="Pathogen Informatics"/>
            <person name="Doyle S."/>
        </authorList>
    </citation>
    <scope>NUCLEOTIDE SEQUENCE [LARGE SCALE GENOMIC DNA]</scope>
    <source>
        <strain evidence="3 6">NCTC11679</strain>
        <strain evidence="2 5">NCTC8849</strain>
        <strain evidence="1 4">NCTC9645</strain>
    </source>
</reference>
<dbReference type="Pfam" id="PF10662">
    <property type="entry name" value="PduV-EutP"/>
    <property type="match status" value="1"/>
</dbReference>
<dbReference type="PANTHER" id="PTHR40453">
    <property type="entry name" value="PROTEIN YOEF"/>
    <property type="match status" value="1"/>
</dbReference>
<dbReference type="GO" id="GO:0005524">
    <property type="term" value="F:ATP binding"/>
    <property type="evidence" value="ECO:0007669"/>
    <property type="project" value="InterPro"/>
</dbReference>
<dbReference type="InterPro" id="IPR012381">
    <property type="entry name" value="EutP_PduV"/>
</dbReference>
<sequence>MKRLMLIGPSQCGKTSLTQVLRGETLRYQKTQAIVWTPAAIDTPGNIWKTAACTVHCSPAPARPMSSRWY</sequence>
<dbReference type="Proteomes" id="UP000250675">
    <property type="component" value="Unassembled WGS sequence"/>
</dbReference>
<dbReference type="EMBL" id="UGLC01000002">
    <property type="protein sequence ID" value="STT56413.1"/>
    <property type="molecule type" value="Genomic_DNA"/>
</dbReference>
<proteinExistence type="predicted"/>
<dbReference type="Proteomes" id="UP000255239">
    <property type="component" value="Unassembled WGS sequence"/>
</dbReference>
<evidence type="ECO:0000313" key="2">
    <source>
        <dbReference type="EMBL" id="STT56413.1"/>
    </source>
</evidence>
<protein>
    <submittedName>
        <fullName evidence="1">Propanediol utilization protein PduV</fullName>
    </submittedName>
</protein>
<evidence type="ECO:0000313" key="5">
    <source>
        <dbReference type="Proteomes" id="UP000254799"/>
    </source>
</evidence>
<dbReference type="Proteomes" id="UP000254799">
    <property type="component" value="Unassembled WGS sequence"/>
</dbReference>
<name>A0A2X3IT08_KLEPN</name>